<evidence type="ECO:0008006" key="3">
    <source>
        <dbReference type="Google" id="ProtNLM"/>
    </source>
</evidence>
<keyword evidence="2" id="KW-1185">Reference proteome</keyword>
<dbReference type="Gramene" id="TraesCS5D02G444100.1">
    <property type="protein sequence ID" value="TraesCS5D02G444100.1"/>
    <property type="gene ID" value="TraesCS5D02G444100"/>
</dbReference>
<reference evidence="1" key="1">
    <citation type="submission" date="2018-08" db="EMBL/GenBank/DDBJ databases">
        <authorList>
            <person name="Rossello M."/>
        </authorList>
    </citation>
    <scope>NUCLEOTIDE SEQUENCE [LARGE SCALE GENOMIC DNA]</scope>
    <source>
        <strain evidence="1">cv. Chinese Spring</strain>
    </source>
</reference>
<evidence type="ECO:0000313" key="1">
    <source>
        <dbReference type="EnsemblPlants" id="TraesCS5D02G444100.1"/>
    </source>
</evidence>
<name>A0A3B6N0S0_WHEAT</name>
<evidence type="ECO:0000313" key="2">
    <source>
        <dbReference type="Proteomes" id="UP000019116"/>
    </source>
</evidence>
<dbReference type="Proteomes" id="UP000019116">
    <property type="component" value="Chromosome 5D"/>
</dbReference>
<dbReference type="Gramene" id="TraesCS5D03G0972200.1">
    <property type="protein sequence ID" value="TraesCS5D03G0972200.1.CDS"/>
    <property type="gene ID" value="TraesCS5D03G0972200"/>
</dbReference>
<dbReference type="EnsemblPlants" id="TraesCS5D02G444100.1">
    <property type="protein sequence ID" value="TraesCS5D02G444100.1"/>
    <property type="gene ID" value="TraesCS5D02G444100"/>
</dbReference>
<dbReference type="OrthoDB" id="3047025at2759"/>
<proteinExistence type="predicted"/>
<dbReference type="AlphaFoldDB" id="A0A3B6N0S0"/>
<dbReference type="PANTHER" id="PTHR34835">
    <property type="entry name" value="OS07G0283600 PROTEIN-RELATED"/>
    <property type="match status" value="1"/>
</dbReference>
<protein>
    <recommendedName>
        <fullName evidence="3">Aminotransferase-like plant mobile domain-containing protein</fullName>
    </recommendedName>
</protein>
<organism evidence="1">
    <name type="scientific">Triticum aestivum</name>
    <name type="common">Wheat</name>
    <dbReference type="NCBI Taxonomy" id="4565"/>
    <lineage>
        <taxon>Eukaryota</taxon>
        <taxon>Viridiplantae</taxon>
        <taxon>Streptophyta</taxon>
        <taxon>Embryophyta</taxon>
        <taxon>Tracheophyta</taxon>
        <taxon>Spermatophyta</taxon>
        <taxon>Magnoliopsida</taxon>
        <taxon>Liliopsida</taxon>
        <taxon>Poales</taxon>
        <taxon>Poaceae</taxon>
        <taxon>BOP clade</taxon>
        <taxon>Pooideae</taxon>
        <taxon>Triticodae</taxon>
        <taxon>Triticeae</taxon>
        <taxon>Triticinae</taxon>
        <taxon>Triticum</taxon>
    </lineage>
</organism>
<dbReference type="PANTHER" id="PTHR34835:SF50">
    <property type="entry name" value="AMINOTRANSFERASE-LIKE PLANT MOBILE DOMAIN-CONTAINING PROTEIN"/>
    <property type="match status" value="1"/>
</dbReference>
<accession>A0A3B6N0S0</accession>
<reference evidence="1" key="2">
    <citation type="submission" date="2018-10" db="UniProtKB">
        <authorList>
            <consortium name="EnsemblPlants"/>
        </authorList>
    </citation>
    <scope>IDENTIFICATION</scope>
</reference>
<sequence length="171" mass="19880">MQEFGNVYCSVEKWCELVGKFTPKQRMMLRGTNLDNDISVLNEDVYDIFGLRNEGDDSYDDDFVRRVVLVLMGTVLAPQSTKFVPYRYYKMVEDVNAIKSYNWNNFTLGVCMDAIKKMVEDLEKFKWPIGNLALLQYVSDYLCLLSCSIYTGKKLSQLVWIHLILCLVNTH</sequence>